<feature type="region of interest" description="Disordered" evidence="1">
    <location>
        <begin position="347"/>
        <end position="434"/>
    </location>
</feature>
<name>A0AAW1YNP0_RUBAR</name>
<dbReference type="AlphaFoldDB" id="A0AAW1YNP0"/>
<dbReference type="EMBL" id="JBEDUW010000001">
    <property type="protein sequence ID" value="KAK9950080.1"/>
    <property type="molecule type" value="Genomic_DNA"/>
</dbReference>
<evidence type="ECO:0000259" key="2">
    <source>
        <dbReference type="Pfam" id="PF23030"/>
    </source>
</evidence>
<dbReference type="PANTHER" id="PTHR36886:SF8">
    <property type="entry name" value="ZINC FINGER CCCH DOMAIN-CONTAINING PROTEIN 38"/>
    <property type="match status" value="1"/>
</dbReference>
<feature type="region of interest" description="Disordered" evidence="1">
    <location>
        <begin position="1"/>
        <end position="38"/>
    </location>
</feature>
<dbReference type="PANTHER" id="PTHR36886">
    <property type="entry name" value="PROTEIN FRIGIDA-ESSENTIAL 1"/>
    <property type="match status" value="1"/>
</dbReference>
<evidence type="ECO:0000313" key="3">
    <source>
        <dbReference type="EMBL" id="KAK9950080.1"/>
    </source>
</evidence>
<dbReference type="Proteomes" id="UP001457282">
    <property type="component" value="Unassembled WGS sequence"/>
</dbReference>
<dbReference type="Pfam" id="PF23030">
    <property type="entry name" value="SCAF11-like_C"/>
    <property type="match status" value="1"/>
</dbReference>
<accession>A0AAW1YNP0</accession>
<feature type="compositionally biased region" description="Polar residues" evidence="1">
    <location>
        <begin position="311"/>
        <end position="320"/>
    </location>
</feature>
<dbReference type="InterPro" id="IPR057031">
    <property type="entry name" value="SFR19-like_C"/>
</dbReference>
<sequence length="601" mass="66122">MRGDPSVSHEAAKRNEKEPQLWKEDNVGASKSKDTEKWLGDMSPDWNYTLQSSNIVKEEHGHIARSSESLRLNDTSLNACKQDMSPDWNYTLQSSNNIGREEHGHIARGSESSRLNDASLKACNQDIIREASGQVHGAASIMQPMIAERSNYLQNQDMREGGSIGLPHDSKNSIERTASSRTDLIVSANIMSHQSFDQSVQSSSAFPFQGLTIMGQSQTLIPTHTQGLGNPQDTVSAQRKSVIKLDVGDSKTSLVTGLPPVPNVVGGKDLTQLTSLSVSLAQLLENGHQLPQLYAALSSHNALNAPPFSKSDGSSEQLSAIQPDPAMSEKPYDPICDSMELKKHELSNNSVCVPNSTGKTGVDGKLEKPSDDYHLIRNSVEEPKRKSHQLSQPDPGAKSEDVYGNNELGLEERKKVEEENNSPENGPLEVIDKDGADEGKKLKEVKGIRAFKFALAEFVKELLKPTWKEGQVSKDAYKTIVKKVVDKVTGTIPGASIPQTQEKIDSYLSFSKPKLTKLVQFSSLVETEEEDPRQTTSTPLWELLDDTRVKSIQRIGDRQFQQRYGNGESISRVAYVPVMAIGKMAYSGDILPMCHLSPVKY</sequence>
<protein>
    <recommendedName>
        <fullName evidence="2">SFR19-like C-terminal domain-containing protein</fullName>
    </recommendedName>
</protein>
<reference evidence="3 4" key="1">
    <citation type="journal article" date="2023" name="G3 (Bethesda)">
        <title>A chromosome-length genome assembly and annotation of blackberry (Rubus argutus, cv. 'Hillquist').</title>
        <authorList>
            <person name="Bruna T."/>
            <person name="Aryal R."/>
            <person name="Dudchenko O."/>
            <person name="Sargent D.J."/>
            <person name="Mead D."/>
            <person name="Buti M."/>
            <person name="Cavallini A."/>
            <person name="Hytonen T."/>
            <person name="Andres J."/>
            <person name="Pham M."/>
            <person name="Weisz D."/>
            <person name="Mascagni F."/>
            <person name="Usai G."/>
            <person name="Natali L."/>
            <person name="Bassil N."/>
            <person name="Fernandez G.E."/>
            <person name="Lomsadze A."/>
            <person name="Armour M."/>
            <person name="Olukolu B."/>
            <person name="Poorten T."/>
            <person name="Britton C."/>
            <person name="Davik J."/>
            <person name="Ashrafi H."/>
            <person name="Aiden E.L."/>
            <person name="Borodovsky M."/>
            <person name="Worthington M."/>
        </authorList>
    </citation>
    <scope>NUCLEOTIDE SEQUENCE [LARGE SCALE GENOMIC DNA]</scope>
    <source>
        <strain evidence="3">PI 553951</strain>
    </source>
</reference>
<feature type="compositionally biased region" description="Basic and acidic residues" evidence="1">
    <location>
        <begin position="362"/>
        <end position="384"/>
    </location>
</feature>
<evidence type="ECO:0000256" key="1">
    <source>
        <dbReference type="SAM" id="MobiDB-lite"/>
    </source>
</evidence>
<gene>
    <name evidence="3" type="ORF">M0R45_005584</name>
</gene>
<feature type="compositionally biased region" description="Polar residues" evidence="1">
    <location>
        <begin position="347"/>
        <end position="359"/>
    </location>
</feature>
<dbReference type="InterPro" id="IPR052650">
    <property type="entry name" value="Zinc_finger_CCCH"/>
</dbReference>
<feature type="region of interest" description="Disordered" evidence="1">
    <location>
        <begin position="305"/>
        <end position="334"/>
    </location>
</feature>
<evidence type="ECO:0000313" key="4">
    <source>
        <dbReference type="Proteomes" id="UP001457282"/>
    </source>
</evidence>
<keyword evidence="4" id="KW-1185">Reference proteome</keyword>
<feature type="domain" description="SFR19-like C-terminal" evidence="2">
    <location>
        <begin position="456"/>
        <end position="496"/>
    </location>
</feature>
<proteinExistence type="predicted"/>
<organism evidence="3 4">
    <name type="scientific">Rubus argutus</name>
    <name type="common">Southern blackberry</name>
    <dbReference type="NCBI Taxonomy" id="59490"/>
    <lineage>
        <taxon>Eukaryota</taxon>
        <taxon>Viridiplantae</taxon>
        <taxon>Streptophyta</taxon>
        <taxon>Embryophyta</taxon>
        <taxon>Tracheophyta</taxon>
        <taxon>Spermatophyta</taxon>
        <taxon>Magnoliopsida</taxon>
        <taxon>eudicotyledons</taxon>
        <taxon>Gunneridae</taxon>
        <taxon>Pentapetalae</taxon>
        <taxon>rosids</taxon>
        <taxon>fabids</taxon>
        <taxon>Rosales</taxon>
        <taxon>Rosaceae</taxon>
        <taxon>Rosoideae</taxon>
        <taxon>Rosoideae incertae sedis</taxon>
        <taxon>Rubus</taxon>
    </lineage>
</organism>
<feature type="compositionally biased region" description="Basic and acidic residues" evidence="1">
    <location>
        <begin position="10"/>
        <end position="38"/>
    </location>
</feature>
<comment type="caution">
    <text evidence="3">The sequence shown here is derived from an EMBL/GenBank/DDBJ whole genome shotgun (WGS) entry which is preliminary data.</text>
</comment>